<proteinExistence type="predicted"/>
<comment type="caution">
    <text evidence="1">The sequence shown here is derived from an EMBL/GenBank/DDBJ whole genome shotgun (WGS) entry which is preliminary data.</text>
</comment>
<reference evidence="1" key="1">
    <citation type="journal article" date="2014" name="Front. Microbiol.">
        <title>High frequency of phylogenetically diverse reductive dehalogenase-homologous genes in deep subseafloor sedimentary metagenomes.</title>
        <authorList>
            <person name="Kawai M."/>
            <person name="Futagami T."/>
            <person name="Toyoda A."/>
            <person name="Takaki Y."/>
            <person name="Nishi S."/>
            <person name="Hori S."/>
            <person name="Arai W."/>
            <person name="Tsubouchi T."/>
            <person name="Morono Y."/>
            <person name="Uchiyama I."/>
            <person name="Ito T."/>
            <person name="Fujiyama A."/>
            <person name="Inagaki F."/>
            <person name="Takami H."/>
        </authorList>
    </citation>
    <scope>NUCLEOTIDE SEQUENCE</scope>
    <source>
        <strain evidence="1">Expedition CK06-06</strain>
    </source>
</reference>
<protein>
    <submittedName>
        <fullName evidence="1">Uncharacterized protein</fullName>
    </submittedName>
</protein>
<dbReference type="EMBL" id="BART01018095">
    <property type="protein sequence ID" value="GAG85836.1"/>
    <property type="molecule type" value="Genomic_DNA"/>
</dbReference>
<accession>X1CNK2</accession>
<evidence type="ECO:0000313" key="1">
    <source>
        <dbReference type="EMBL" id="GAG85836.1"/>
    </source>
</evidence>
<sequence length="70" mass="7558">MAEKPLDPVLYGKALASELRKQNESFGDTEFEMSMAPYNNYTGGTPAANAKYEGLFPGADVLRLIANASD</sequence>
<gene>
    <name evidence="1" type="ORF">S01H4_34218</name>
</gene>
<name>X1CNK2_9ZZZZ</name>
<feature type="non-terminal residue" evidence="1">
    <location>
        <position position="70"/>
    </location>
</feature>
<organism evidence="1">
    <name type="scientific">marine sediment metagenome</name>
    <dbReference type="NCBI Taxonomy" id="412755"/>
    <lineage>
        <taxon>unclassified sequences</taxon>
        <taxon>metagenomes</taxon>
        <taxon>ecological metagenomes</taxon>
    </lineage>
</organism>
<dbReference type="AlphaFoldDB" id="X1CNK2"/>